<dbReference type="InterPro" id="IPR029069">
    <property type="entry name" value="HotDog_dom_sf"/>
</dbReference>
<keyword evidence="1" id="KW-0378">Hydrolase</keyword>
<dbReference type="PANTHER" id="PTHR11049:SF24">
    <property type="entry name" value="CYTOSOLIC ACYL COENZYME A THIOESTER HYDROLASE"/>
    <property type="match status" value="1"/>
</dbReference>
<dbReference type="EMBL" id="LGUC01000001">
    <property type="protein sequence ID" value="KPN30568.1"/>
    <property type="molecule type" value="Genomic_DNA"/>
</dbReference>
<dbReference type="GO" id="GO:0006637">
    <property type="term" value="P:acyl-CoA metabolic process"/>
    <property type="evidence" value="ECO:0007669"/>
    <property type="project" value="TreeGrafter"/>
</dbReference>
<feature type="domain" description="HotDog ACOT-type" evidence="2">
    <location>
        <begin position="1"/>
        <end position="46"/>
    </location>
</feature>
<dbReference type="GO" id="GO:0005829">
    <property type="term" value="C:cytosol"/>
    <property type="evidence" value="ECO:0007669"/>
    <property type="project" value="TreeGrafter"/>
</dbReference>
<dbReference type="GO" id="GO:0009062">
    <property type="term" value="P:fatty acid catabolic process"/>
    <property type="evidence" value="ECO:0007669"/>
    <property type="project" value="TreeGrafter"/>
</dbReference>
<dbReference type="CDD" id="cd03442">
    <property type="entry name" value="BFIT_BACH"/>
    <property type="match status" value="1"/>
</dbReference>
<protein>
    <recommendedName>
        <fullName evidence="2">HotDog ACOT-type domain-containing protein</fullName>
    </recommendedName>
</protein>
<dbReference type="SUPFAM" id="SSF54637">
    <property type="entry name" value="Thioesterase/thiol ester dehydrase-isomerase"/>
    <property type="match status" value="1"/>
</dbReference>
<dbReference type="GO" id="GO:0052816">
    <property type="term" value="F:long-chain fatty acyl-CoA hydrolase activity"/>
    <property type="evidence" value="ECO:0007669"/>
    <property type="project" value="TreeGrafter"/>
</dbReference>
<dbReference type="PROSITE" id="PS51770">
    <property type="entry name" value="HOTDOG_ACOT"/>
    <property type="match status" value="1"/>
</dbReference>
<sequence>MVQAYVFNTGRTSVDVKVDVRAEDPRKGEERKTTASFFTFVALDEEGTPTEVPDLECPTEEEVALREEAVEGRKQQFEDLVDRMED</sequence>
<proteinExistence type="predicted"/>
<dbReference type="PANTHER" id="PTHR11049">
    <property type="entry name" value="ACYL COENZYME A THIOESTER HYDROLASE"/>
    <property type="match status" value="1"/>
</dbReference>
<evidence type="ECO:0000313" key="4">
    <source>
        <dbReference type="Proteomes" id="UP000050535"/>
    </source>
</evidence>
<accession>A0A0P7HUW5</accession>
<name>A0A0P7HUW5_9EURY</name>
<gene>
    <name evidence="3" type="ORF">SY89_01303</name>
</gene>
<dbReference type="Proteomes" id="UP000050535">
    <property type="component" value="Unassembled WGS sequence"/>
</dbReference>
<evidence type="ECO:0000259" key="2">
    <source>
        <dbReference type="PROSITE" id="PS51770"/>
    </source>
</evidence>
<dbReference type="Gene3D" id="3.10.129.10">
    <property type="entry name" value="Hotdog Thioesterase"/>
    <property type="match status" value="1"/>
</dbReference>
<comment type="caution">
    <text evidence="3">The sequence shown here is derived from an EMBL/GenBank/DDBJ whole genome shotgun (WGS) entry which is preliminary data.</text>
</comment>
<dbReference type="InterPro" id="IPR033120">
    <property type="entry name" value="HOTDOG_ACOT"/>
</dbReference>
<organism evidence="3 4">
    <name type="scientific">Halolamina pelagica</name>
    <dbReference type="NCBI Taxonomy" id="699431"/>
    <lineage>
        <taxon>Archaea</taxon>
        <taxon>Methanobacteriati</taxon>
        <taxon>Methanobacteriota</taxon>
        <taxon>Stenosarchaea group</taxon>
        <taxon>Halobacteria</taxon>
        <taxon>Halobacteriales</taxon>
        <taxon>Haloferacaceae</taxon>
    </lineage>
</organism>
<evidence type="ECO:0000256" key="1">
    <source>
        <dbReference type="ARBA" id="ARBA00022801"/>
    </source>
</evidence>
<evidence type="ECO:0000313" key="3">
    <source>
        <dbReference type="EMBL" id="KPN30568.1"/>
    </source>
</evidence>
<keyword evidence="4" id="KW-1185">Reference proteome</keyword>
<dbReference type="InterPro" id="IPR040170">
    <property type="entry name" value="Cytosol_ACT"/>
</dbReference>
<dbReference type="AlphaFoldDB" id="A0A0P7HUW5"/>
<reference evidence="4" key="1">
    <citation type="submission" date="2013-11" db="EMBL/GenBank/DDBJ databases">
        <authorList>
            <person name="Hoang H.T."/>
            <person name="Killian M.L."/>
            <person name="Madson D.M."/>
            <person name="Arruda P.H.E."/>
            <person name="Sun D."/>
            <person name="Schwartz K.J."/>
            <person name="Yoon K."/>
        </authorList>
    </citation>
    <scope>NUCLEOTIDE SEQUENCE [LARGE SCALE GENOMIC DNA]</scope>
    <source>
        <strain evidence="4">CDK2</strain>
    </source>
</reference>
<dbReference type="STRING" id="699431.SY89_01303"/>